<evidence type="ECO:0000256" key="2">
    <source>
        <dbReference type="ARBA" id="ARBA00022692"/>
    </source>
</evidence>
<dbReference type="Gene3D" id="1.10.287.1260">
    <property type="match status" value="1"/>
</dbReference>
<dbReference type="InterPro" id="IPR023408">
    <property type="entry name" value="MscS_beta-dom_sf"/>
</dbReference>
<accession>A0ABW6A507</accession>
<proteinExistence type="predicted"/>
<keyword evidence="4 5" id="KW-0472">Membrane</keyword>
<comment type="caution">
    <text evidence="7">The sequence shown here is derived from an EMBL/GenBank/DDBJ whole genome shotgun (WGS) entry which is preliminary data.</text>
</comment>
<evidence type="ECO:0000256" key="5">
    <source>
        <dbReference type="SAM" id="Phobius"/>
    </source>
</evidence>
<evidence type="ECO:0000256" key="3">
    <source>
        <dbReference type="ARBA" id="ARBA00022989"/>
    </source>
</evidence>
<reference evidence="8" key="1">
    <citation type="journal article" date="2019" name="Int. J. Syst. Evol. Microbiol.">
        <title>The Global Catalogue of Microorganisms (GCM) 10K type strain sequencing project: providing services to taxonomists for standard genome sequencing and annotation.</title>
        <authorList>
            <consortium name="The Broad Institute Genomics Platform"/>
            <consortium name="The Broad Institute Genome Sequencing Center for Infectious Disease"/>
            <person name="Wu L."/>
            <person name="Ma J."/>
        </authorList>
    </citation>
    <scope>NUCLEOTIDE SEQUENCE [LARGE SCALE GENOMIC DNA]</scope>
    <source>
        <strain evidence="8">KCTC 23299</strain>
    </source>
</reference>
<organism evidence="7 8">
    <name type="scientific">Terrimonas rubra</name>
    <dbReference type="NCBI Taxonomy" id="1035890"/>
    <lineage>
        <taxon>Bacteria</taxon>
        <taxon>Pseudomonadati</taxon>
        <taxon>Bacteroidota</taxon>
        <taxon>Chitinophagia</taxon>
        <taxon>Chitinophagales</taxon>
        <taxon>Chitinophagaceae</taxon>
        <taxon>Terrimonas</taxon>
    </lineage>
</organism>
<evidence type="ECO:0000313" key="8">
    <source>
        <dbReference type="Proteomes" id="UP001597511"/>
    </source>
</evidence>
<gene>
    <name evidence="7" type="ORF">ACFS6H_07555</name>
</gene>
<evidence type="ECO:0000256" key="1">
    <source>
        <dbReference type="ARBA" id="ARBA00004370"/>
    </source>
</evidence>
<dbReference type="PANTHER" id="PTHR30566">
    <property type="entry name" value="YNAI-RELATED MECHANOSENSITIVE ION CHANNEL"/>
    <property type="match status" value="1"/>
</dbReference>
<comment type="subcellular location">
    <subcellularLocation>
        <location evidence="1">Membrane</location>
    </subcellularLocation>
</comment>
<evidence type="ECO:0000313" key="7">
    <source>
        <dbReference type="EMBL" id="MFD2919555.1"/>
    </source>
</evidence>
<dbReference type="PANTHER" id="PTHR30566:SF5">
    <property type="entry name" value="MECHANOSENSITIVE ION CHANNEL PROTEIN 1, MITOCHONDRIAL-RELATED"/>
    <property type="match status" value="1"/>
</dbReference>
<feature type="transmembrane region" description="Helical" evidence="5">
    <location>
        <begin position="42"/>
        <end position="69"/>
    </location>
</feature>
<dbReference type="RefSeq" id="WP_386096859.1">
    <property type="nucleotide sequence ID" value="NZ_JBHUOZ010000001.1"/>
</dbReference>
<sequence>MTSTQNDKKFFPYYFVIKIVLSLVLFFTAVKVEDIVNKKWAWQIITGLWAFLIPSIIVSIIRFIIIAFYNARHAKKTVRGNFVLGINRLTAVLNVVFFTIAVMIGAGINPLTFLTSMTIVAMAIAVTFRDYITNMLSGLFIMFSDQLSIGDKIKVGGNKGMVEDITLSNIVLKNEEEDIVLVPNNIFFTQPLVNLSALRSKLLTLKFELPLSEAAHIEALEKKLQSVFNTHPDVEPGNELQLRVQELGKDFVRFTIELIARSSSDKLHRKIEAEILKQILLFKDHSDTEV</sequence>
<dbReference type="SUPFAM" id="SSF50182">
    <property type="entry name" value="Sm-like ribonucleoproteins"/>
    <property type="match status" value="1"/>
</dbReference>
<keyword evidence="3 5" id="KW-1133">Transmembrane helix</keyword>
<feature type="transmembrane region" description="Helical" evidence="5">
    <location>
        <begin position="114"/>
        <end position="132"/>
    </location>
</feature>
<keyword evidence="8" id="KW-1185">Reference proteome</keyword>
<evidence type="ECO:0000259" key="6">
    <source>
        <dbReference type="Pfam" id="PF00924"/>
    </source>
</evidence>
<dbReference type="InterPro" id="IPR010920">
    <property type="entry name" value="LSM_dom_sf"/>
</dbReference>
<dbReference type="InterPro" id="IPR006685">
    <property type="entry name" value="MscS_channel_2nd"/>
</dbReference>
<dbReference type="Gene3D" id="2.30.30.60">
    <property type="match status" value="1"/>
</dbReference>
<evidence type="ECO:0000256" key="4">
    <source>
        <dbReference type="ARBA" id="ARBA00023136"/>
    </source>
</evidence>
<dbReference type="Pfam" id="PF00924">
    <property type="entry name" value="MS_channel_2nd"/>
    <property type="match status" value="1"/>
</dbReference>
<feature type="transmembrane region" description="Helical" evidence="5">
    <location>
        <begin position="12"/>
        <end position="30"/>
    </location>
</feature>
<feature type="domain" description="Mechanosensitive ion channel MscS" evidence="6">
    <location>
        <begin position="130"/>
        <end position="196"/>
    </location>
</feature>
<dbReference type="Proteomes" id="UP001597511">
    <property type="component" value="Unassembled WGS sequence"/>
</dbReference>
<dbReference type="EMBL" id="JBHUOZ010000001">
    <property type="protein sequence ID" value="MFD2919555.1"/>
    <property type="molecule type" value="Genomic_DNA"/>
</dbReference>
<protein>
    <submittedName>
        <fullName evidence="7">Mechanosensitive ion channel family protein</fullName>
    </submittedName>
</protein>
<keyword evidence="2 5" id="KW-0812">Transmembrane</keyword>
<feature type="transmembrane region" description="Helical" evidence="5">
    <location>
        <begin position="89"/>
        <end position="108"/>
    </location>
</feature>
<name>A0ABW6A507_9BACT</name>